<evidence type="ECO:0000313" key="4">
    <source>
        <dbReference type="EMBL" id="CAF1119410.1"/>
    </source>
</evidence>
<dbReference type="Proteomes" id="UP000677228">
    <property type="component" value="Unassembled WGS sequence"/>
</dbReference>
<dbReference type="EMBL" id="CAJOBA010003343">
    <property type="protein sequence ID" value="CAF3678718.1"/>
    <property type="molecule type" value="Genomic_DNA"/>
</dbReference>
<sequence length="316" mass="37453">MDRDTSPVNAYTHGKSIKFIECCVTQPFTWQINTLKDTLKDECDELREDAERHTNDADAAERLLDSKMNNIQRTFNTEFEGLRQNIKRRKPNPSEANYEQKERTYVEFINQSSRSSYSNIRTGGSQSNGDSMSLSNNRSSTRTLVQDTIKRKCNTLLLKLHLKDDKKRHEEKIRNMSDKERDQFIGELLNELKTDLFTILDNIRQRLKSQRPTDLNDPDYEAKIKLYCDLLKIASSLLEEANKSVKEIFDEFHLFLDELWNAIYHQKNTDEIMEQFNQRLDHHMQTKWESIFKTIDEIIQEVEKGMKQEQPQHMRH</sequence>
<feature type="region of interest" description="Disordered" evidence="2">
    <location>
        <begin position="116"/>
        <end position="139"/>
    </location>
</feature>
<organism evidence="4 7">
    <name type="scientific">Didymodactylos carnosus</name>
    <dbReference type="NCBI Taxonomy" id="1234261"/>
    <lineage>
        <taxon>Eukaryota</taxon>
        <taxon>Metazoa</taxon>
        <taxon>Spiralia</taxon>
        <taxon>Gnathifera</taxon>
        <taxon>Rotifera</taxon>
        <taxon>Eurotatoria</taxon>
        <taxon>Bdelloidea</taxon>
        <taxon>Philodinida</taxon>
        <taxon>Philodinidae</taxon>
        <taxon>Didymodactylos</taxon>
    </lineage>
</organism>
<evidence type="ECO:0000256" key="2">
    <source>
        <dbReference type="SAM" id="MobiDB-lite"/>
    </source>
</evidence>
<feature type="coiled-coil region" evidence="1">
    <location>
        <begin position="36"/>
        <end position="70"/>
    </location>
</feature>
<proteinExistence type="predicted"/>
<dbReference type="AlphaFoldDB" id="A0A814QE46"/>
<name>A0A814QE46_9BILA</name>
<gene>
    <name evidence="4" type="ORF">GPM918_LOCUS19615</name>
    <name evidence="3" type="ORF">OVA965_LOCUS9450</name>
    <name evidence="6" type="ORF">SRO942_LOCUS19612</name>
    <name evidence="5" type="ORF">TMI583_LOCUS9446</name>
</gene>
<dbReference type="Proteomes" id="UP000663829">
    <property type="component" value="Unassembled WGS sequence"/>
</dbReference>
<dbReference type="EMBL" id="CAJNOK010003342">
    <property type="protein sequence ID" value="CAF0897486.1"/>
    <property type="molecule type" value="Genomic_DNA"/>
</dbReference>
<dbReference type="Proteomes" id="UP000682733">
    <property type="component" value="Unassembled WGS sequence"/>
</dbReference>
<evidence type="ECO:0000313" key="5">
    <source>
        <dbReference type="EMBL" id="CAF3678718.1"/>
    </source>
</evidence>
<evidence type="ECO:0000313" key="6">
    <source>
        <dbReference type="EMBL" id="CAF3883076.1"/>
    </source>
</evidence>
<keyword evidence="1" id="KW-0175">Coiled coil</keyword>
<evidence type="ECO:0000313" key="7">
    <source>
        <dbReference type="Proteomes" id="UP000663829"/>
    </source>
</evidence>
<accession>A0A814QE46</accession>
<protein>
    <submittedName>
        <fullName evidence="4">Uncharacterized protein</fullName>
    </submittedName>
</protein>
<evidence type="ECO:0000256" key="1">
    <source>
        <dbReference type="SAM" id="Coils"/>
    </source>
</evidence>
<dbReference type="EMBL" id="CAJNOQ010005998">
    <property type="protein sequence ID" value="CAF1119410.1"/>
    <property type="molecule type" value="Genomic_DNA"/>
</dbReference>
<comment type="caution">
    <text evidence="4">The sequence shown here is derived from an EMBL/GenBank/DDBJ whole genome shotgun (WGS) entry which is preliminary data.</text>
</comment>
<dbReference type="EMBL" id="CAJOBC010005998">
    <property type="protein sequence ID" value="CAF3883076.1"/>
    <property type="molecule type" value="Genomic_DNA"/>
</dbReference>
<evidence type="ECO:0000313" key="3">
    <source>
        <dbReference type="EMBL" id="CAF0897486.1"/>
    </source>
</evidence>
<keyword evidence="7" id="KW-1185">Reference proteome</keyword>
<dbReference type="Proteomes" id="UP000681722">
    <property type="component" value="Unassembled WGS sequence"/>
</dbReference>
<dbReference type="OrthoDB" id="10029783at2759"/>
<reference evidence="4" key="1">
    <citation type="submission" date="2021-02" db="EMBL/GenBank/DDBJ databases">
        <authorList>
            <person name="Nowell W R."/>
        </authorList>
    </citation>
    <scope>NUCLEOTIDE SEQUENCE</scope>
</reference>